<dbReference type="InterPro" id="IPR010126">
    <property type="entry name" value="Esterase_phb"/>
</dbReference>
<sequence length="278" mass="29882">MRALLLCAALLATGCGSSRTASERSAATTSTPGPSTHSVAVDGTTREYRLYRPAGLSRRAPLIVVYHGWPQTAEDAERGGGWTQAADRHGFVVAFPEGVEQSFNAGGCCGGAQSEGVDDVAAAHAIITDVSRRVGVDRRRIYATGFSNGAMMAYRLGCESDRFAAIGPVAGTQMVDCPDRRRVSVIHIHGTEDGIVPPDGDADLPPIRRVISQWRSSLRCAPASVTTSGDLRRSRSRCPGGLDVDLFTLRGLDHEWATRSQGLDTTETLWAFFARHRR</sequence>
<feature type="chain" id="PRO_5040917545" description="Polyhydroxybutyrate depolymerase" evidence="4">
    <location>
        <begin position="22"/>
        <end position="278"/>
    </location>
</feature>
<keyword evidence="6" id="KW-1185">Reference proteome</keyword>
<dbReference type="GO" id="GO:0005576">
    <property type="term" value="C:extracellular region"/>
    <property type="evidence" value="ECO:0007669"/>
    <property type="project" value="InterPro"/>
</dbReference>
<reference evidence="5" key="1">
    <citation type="submission" date="2022-10" db="EMBL/GenBank/DDBJ databases">
        <title>The WGS of Solirubrobacter phytolaccae KCTC 29190.</title>
        <authorList>
            <person name="Jiang Z."/>
        </authorList>
    </citation>
    <scope>NUCLEOTIDE SEQUENCE</scope>
    <source>
        <strain evidence="5">KCTC 29190</strain>
    </source>
</reference>
<dbReference type="Pfam" id="PF10503">
    <property type="entry name" value="Esterase_PHB"/>
    <property type="match status" value="1"/>
</dbReference>
<comment type="caution">
    <text evidence="5">The sequence shown here is derived from an EMBL/GenBank/DDBJ whole genome shotgun (WGS) entry which is preliminary data.</text>
</comment>
<dbReference type="Gene3D" id="3.40.50.1820">
    <property type="entry name" value="alpha/beta hydrolase"/>
    <property type="match status" value="1"/>
</dbReference>
<keyword evidence="1 4" id="KW-0732">Signal</keyword>
<dbReference type="InterPro" id="IPR029058">
    <property type="entry name" value="AB_hydrolase_fold"/>
</dbReference>
<gene>
    <name evidence="5" type="ORF">OJ997_04375</name>
</gene>
<dbReference type="PROSITE" id="PS51257">
    <property type="entry name" value="PROKAR_LIPOPROTEIN"/>
    <property type="match status" value="1"/>
</dbReference>
<evidence type="ECO:0000256" key="3">
    <source>
        <dbReference type="SAM" id="MobiDB-lite"/>
    </source>
</evidence>
<dbReference type="PANTHER" id="PTHR43037">
    <property type="entry name" value="UNNAMED PRODUCT-RELATED"/>
    <property type="match status" value="1"/>
</dbReference>
<evidence type="ECO:0000256" key="1">
    <source>
        <dbReference type="ARBA" id="ARBA00022729"/>
    </source>
</evidence>
<feature type="signal peptide" evidence="4">
    <location>
        <begin position="1"/>
        <end position="21"/>
    </location>
</feature>
<dbReference type="PANTHER" id="PTHR43037:SF1">
    <property type="entry name" value="BLL1128 PROTEIN"/>
    <property type="match status" value="1"/>
</dbReference>
<organism evidence="5 6">
    <name type="scientific">Solirubrobacter phytolaccae</name>
    <dbReference type="NCBI Taxonomy" id="1404360"/>
    <lineage>
        <taxon>Bacteria</taxon>
        <taxon>Bacillati</taxon>
        <taxon>Actinomycetota</taxon>
        <taxon>Thermoleophilia</taxon>
        <taxon>Solirubrobacterales</taxon>
        <taxon>Solirubrobacteraceae</taxon>
        <taxon>Solirubrobacter</taxon>
    </lineage>
</organism>
<dbReference type="EMBL" id="JAPDDP010000005">
    <property type="protein sequence ID" value="MDA0179522.1"/>
    <property type="molecule type" value="Genomic_DNA"/>
</dbReference>
<keyword evidence="2" id="KW-0378">Hydrolase</keyword>
<feature type="region of interest" description="Disordered" evidence="3">
    <location>
        <begin position="21"/>
        <end position="41"/>
    </location>
</feature>
<dbReference type="SUPFAM" id="SSF53474">
    <property type="entry name" value="alpha/beta-Hydrolases"/>
    <property type="match status" value="1"/>
</dbReference>
<name>A0A9X3SDA0_9ACTN</name>
<evidence type="ECO:0000256" key="2">
    <source>
        <dbReference type="ARBA" id="ARBA00022801"/>
    </source>
</evidence>
<protein>
    <recommendedName>
        <fullName evidence="7">Polyhydroxybutyrate depolymerase</fullName>
    </recommendedName>
</protein>
<evidence type="ECO:0000256" key="4">
    <source>
        <dbReference type="SAM" id="SignalP"/>
    </source>
</evidence>
<dbReference type="GO" id="GO:0016787">
    <property type="term" value="F:hydrolase activity"/>
    <property type="evidence" value="ECO:0007669"/>
    <property type="project" value="UniProtKB-KW"/>
</dbReference>
<feature type="compositionally biased region" description="Low complexity" evidence="3">
    <location>
        <begin position="21"/>
        <end position="38"/>
    </location>
</feature>
<dbReference type="InterPro" id="IPR050955">
    <property type="entry name" value="Plant_Biomass_Hydrol_Est"/>
</dbReference>
<dbReference type="AlphaFoldDB" id="A0A9X3SDA0"/>
<dbReference type="RefSeq" id="WP_270023806.1">
    <property type="nucleotide sequence ID" value="NZ_JAPDDP010000005.1"/>
</dbReference>
<evidence type="ECO:0000313" key="5">
    <source>
        <dbReference type="EMBL" id="MDA0179522.1"/>
    </source>
</evidence>
<evidence type="ECO:0008006" key="7">
    <source>
        <dbReference type="Google" id="ProtNLM"/>
    </source>
</evidence>
<dbReference type="Proteomes" id="UP001147653">
    <property type="component" value="Unassembled WGS sequence"/>
</dbReference>
<evidence type="ECO:0000313" key="6">
    <source>
        <dbReference type="Proteomes" id="UP001147653"/>
    </source>
</evidence>
<accession>A0A9X3SDA0</accession>
<proteinExistence type="predicted"/>